<accession>A0A1Y1IBC2</accession>
<feature type="transmembrane region" description="Helical" evidence="2">
    <location>
        <begin position="307"/>
        <end position="325"/>
    </location>
</feature>
<evidence type="ECO:0000256" key="2">
    <source>
        <dbReference type="SAM" id="Phobius"/>
    </source>
</evidence>
<dbReference type="PANTHER" id="PTHR31446">
    <property type="entry name" value="ACID PHOSPHATASE/VANADIUM-DEPENDENT HALOPEROXIDASE-RELATED PROTEIN"/>
    <property type="match status" value="1"/>
</dbReference>
<gene>
    <name evidence="3" type="ORF">KFL_003830120</name>
</gene>
<feature type="transmembrane region" description="Helical" evidence="2">
    <location>
        <begin position="109"/>
        <end position="128"/>
    </location>
</feature>
<proteinExistence type="predicted"/>
<evidence type="ECO:0000313" key="3">
    <source>
        <dbReference type="EMBL" id="GAQ87863.1"/>
    </source>
</evidence>
<dbReference type="AlphaFoldDB" id="A0A1Y1IBC2"/>
<evidence type="ECO:0008006" key="5">
    <source>
        <dbReference type="Google" id="ProtNLM"/>
    </source>
</evidence>
<protein>
    <recommendedName>
        <fullName evidence="5">Acid phosphatase/vanadium-dependent haloperoxidase-related protein</fullName>
    </recommendedName>
</protein>
<dbReference type="STRING" id="105231.A0A1Y1IBC2"/>
<dbReference type="PANTHER" id="PTHR31446:SF29">
    <property type="entry name" value="ACID PHOSPHATASE_VANADIUM-DEPENDENT HALOPEROXIDASE-RELATED PROTEIN"/>
    <property type="match status" value="1"/>
</dbReference>
<dbReference type="EMBL" id="DF237332">
    <property type="protein sequence ID" value="GAQ87863.1"/>
    <property type="molecule type" value="Genomic_DNA"/>
</dbReference>
<organism evidence="3 4">
    <name type="scientific">Klebsormidium nitens</name>
    <name type="common">Green alga</name>
    <name type="synonym">Ulothrix nitens</name>
    <dbReference type="NCBI Taxonomy" id="105231"/>
    <lineage>
        <taxon>Eukaryota</taxon>
        <taxon>Viridiplantae</taxon>
        <taxon>Streptophyta</taxon>
        <taxon>Klebsormidiophyceae</taxon>
        <taxon>Klebsormidiales</taxon>
        <taxon>Klebsormidiaceae</taxon>
        <taxon>Klebsormidium</taxon>
    </lineage>
</organism>
<keyword evidence="2" id="KW-0812">Transmembrane</keyword>
<feature type="transmembrane region" description="Helical" evidence="2">
    <location>
        <begin position="230"/>
        <end position="263"/>
    </location>
</feature>
<dbReference type="Proteomes" id="UP000054558">
    <property type="component" value="Unassembled WGS sequence"/>
</dbReference>
<dbReference type="Pfam" id="PF02681">
    <property type="entry name" value="DUF212"/>
    <property type="match status" value="1"/>
</dbReference>
<dbReference type="OrthoDB" id="1716650at2759"/>
<keyword evidence="2" id="KW-0472">Membrane</keyword>
<evidence type="ECO:0000256" key="1">
    <source>
        <dbReference type="SAM" id="MobiDB-lite"/>
    </source>
</evidence>
<reference evidence="3 4" key="1">
    <citation type="journal article" date="2014" name="Nat. Commun.">
        <title>Klebsormidium flaccidum genome reveals primary factors for plant terrestrial adaptation.</title>
        <authorList>
            <person name="Hori K."/>
            <person name="Maruyama F."/>
            <person name="Fujisawa T."/>
            <person name="Togashi T."/>
            <person name="Yamamoto N."/>
            <person name="Seo M."/>
            <person name="Sato S."/>
            <person name="Yamada T."/>
            <person name="Mori H."/>
            <person name="Tajima N."/>
            <person name="Moriyama T."/>
            <person name="Ikeuchi M."/>
            <person name="Watanabe M."/>
            <person name="Wada H."/>
            <person name="Kobayashi K."/>
            <person name="Saito M."/>
            <person name="Masuda T."/>
            <person name="Sasaki-Sekimoto Y."/>
            <person name="Mashiguchi K."/>
            <person name="Awai K."/>
            <person name="Shimojima M."/>
            <person name="Masuda S."/>
            <person name="Iwai M."/>
            <person name="Nobusawa T."/>
            <person name="Narise T."/>
            <person name="Kondo S."/>
            <person name="Saito H."/>
            <person name="Sato R."/>
            <person name="Murakawa M."/>
            <person name="Ihara Y."/>
            <person name="Oshima-Yamada Y."/>
            <person name="Ohtaka K."/>
            <person name="Satoh M."/>
            <person name="Sonobe K."/>
            <person name="Ishii M."/>
            <person name="Ohtani R."/>
            <person name="Kanamori-Sato M."/>
            <person name="Honoki R."/>
            <person name="Miyazaki D."/>
            <person name="Mochizuki H."/>
            <person name="Umetsu J."/>
            <person name="Higashi K."/>
            <person name="Shibata D."/>
            <person name="Kamiya Y."/>
            <person name="Sato N."/>
            <person name="Nakamura Y."/>
            <person name="Tabata S."/>
            <person name="Ida S."/>
            <person name="Kurokawa K."/>
            <person name="Ohta H."/>
        </authorList>
    </citation>
    <scope>NUCLEOTIDE SEQUENCE [LARGE SCALE GENOMIC DNA]</scope>
    <source>
        <strain evidence="3 4">NIES-2285</strain>
    </source>
</reference>
<dbReference type="InterPro" id="IPR003832">
    <property type="entry name" value="DUF212"/>
</dbReference>
<sequence>MAGAAAHTLVRGACAPTGTPQQRRERSTLGSQSLLLSPGGNRRFDCTHHRKGAHTPQLAKGLLGRQLSNAAADLRRPGSQRNRAAQCSFVTASARGVAMKLVPSLRTALGAHISHLAFAALAVAYWHLSAPLLSLLRRLNRSDPGLSNPSNPPQTPPPSTALMSTALLLPAAYPAAVSDFCRSLRRNPTFMSAFIAWTLAQGLKVVTTLYKEGRLDIRKLVASGGMPSSHSSLCVALTTSVAIVHGVSGTLFPVALGFSLIVMYDAAGVRLHAGKQAEVLNRMIEDMYEGHPVGEIKLKELLGHTPLQVLGGAAVGLLVALWYPQSRFAVV</sequence>
<keyword evidence="4" id="KW-1185">Reference proteome</keyword>
<feature type="region of interest" description="Disordered" evidence="1">
    <location>
        <begin position="1"/>
        <end position="33"/>
    </location>
</feature>
<name>A0A1Y1IBC2_KLENI</name>
<keyword evidence="2" id="KW-1133">Transmembrane helix</keyword>
<evidence type="ECO:0000313" key="4">
    <source>
        <dbReference type="Proteomes" id="UP000054558"/>
    </source>
</evidence>